<dbReference type="FunCoup" id="G0VDI2">
    <property type="interactions" value="174"/>
</dbReference>
<organism evidence="10 11">
    <name type="scientific">Naumovozyma castellii</name>
    <name type="common">Yeast</name>
    <name type="synonym">Saccharomyces castellii</name>
    <dbReference type="NCBI Taxonomy" id="27288"/>
    <lineage>
        <taxon>Eukaryota</taxon>
        <taxon>Fungi</taxon>
        <taxon>Dikarya</taxon>
        <taxon>Ascomycota</taxon>
        <taxon>Saccharomycotina</taxon>
        <taxon>Saccharomycetes</taxon>
        <taxon>Saccharomycetales</taxon>
        <taxon>Saccharomycetaceae</taxon>
        <taxon>Naumovozyma</taxon>
    </lineage>
</organism>
<dbReference type="STRING" id="1064592.G0VDI2"/>
<dbReference type="eggNOG" id="ENOG502S7VB">
    <property type="taxonomic scope" value="Eukaryota"/>
</dbReference>
<dbReference type="OMA" id="NGKQWHD"/>
<dbReference type="KEGG" id="ncs:NCAS_0C05540"/>
<dbReference type="GO" id="GO:0006364">
    <property type="term" value="P:rRNA processing"/>
    <property type="evidence" value="ECO:0007669"/>
    <property type="project" value="UniProtKB-UniRule"/>
</dbReference>
<reference evidence="10 11" key="1">
    <citation type="journal article" date="2011" name="Proc. Natl. Acad. Sci. U.S.A.">
        <title>Evolutionary erosion of yeast sex chromosomes by mating-type switching accidents.</title>
        <authorList>
            <person name="Gordon J.L."/>
            <person name="Armisen D."/>
            <person name="Proux-Wera E."/>
            <person name="Oheigeartaigh S.S."/>
            <person name="Byrne K.P."/>
            <person name="Wolfe K.H."/>
        </authorList>
    </citation>
    <scope>NUCLEOTIDE SEQUENCE [LARGE SCALE GENOMIC DNA]</scope>
    <source>
        <strain evidence="11">ATCC 76901 / BCRC 22586 / CBS 4309 / NBRC 1992 / NRRL Y-12630</strain>
    </source>
</reference>
<evidence type="ECO:0000256" key="9">
    <source>
        <dbReference type="SAM" id="MobiDB-lite"/>
    </source>
</evidence>
<dbReference type="InParanoid" id="G0VDI2"/>
<evidence type="ECO:0000313" key="10">
    <source>
        <dbReference type="EMBL" id="CCC69544.1"/>
    </source>
</evidence>
<accession>G0VDI2</accession>
<dbReference type="Pfam" id="PF03879">
    <property type="entry name" value="Cgr1"/>
    <property type="match status" value="1"/>
</dbReference>
<feature type="compositionally biased region" description="Basic and acidic residues" evidence="9">
    <location>
        <begin position="83"/>
        <end position="99"/>
    </location>
</feature>
<dbReference type="GeneID" id="96903125"/>
<dbReference type="EMBL" id="HE576754">
    <property type="protein sequence ID" value="CCC69544.1"/>
    <property type="molecule type" value="Genomic_DNA"/>
</dbReference>
<comment type="subcellular location">
    <subcellularLocation>
        <location evidence="2 8">Nucleus</location>
        <location evidence="2 8">Nucleolus</location>
    </subcellularLocation>
</comment>
<keyword evidence="5 8" id="KW-0698">rRNA processing</keyword>
<keyword evidence="6" id="KW-0175">Coiled coil</keyword>
<evidence type="ECO:0000256" key="6">
    <source>
        <dbReference type="ARBA" id="ARBA00023054"/>
    </source>
</evidence>
<comment type="similarity">
    <text evidence="3 8">Belongs to the CGR1 family.</text>
</comment>
<evidence type="ECO:0000313" key="11">
    <source>
        <dbReference type="Proteomes" id="UP000001640"/>
    </source>
</evidence>
<evidence type="ECO:0000256" key="7">
    <source>
        <dbReference type="ARBA" id="ARBA00023242"/>
    </source>
</evidence>
<keyword evidence="4 8" id="KW-0690">Ribosome biogenesis</keyword>
<dbReference type="OrthoDB" id="3942380at2759"/>
<comment type="function">
    <text evidence="1 8">Involved in nucleolar integrity and required for processing of the pre-rRNA for the 60S ribosome subunit.</text>
</comment>
<evidence type="ECO:0000256" key="8">
    <source>
        <dbReference type="RuleBase" id="RU363084"/>
    </source>
</evidence>
<evidence type="ECO:0000256" key="3">
    <source>
        <dbReference type="ARBA" id="ARBA00007869"/>
    </source>
</evidence>
<feature type="region of interest" description="Disordered" evidence="9">
    <location>
        <begin position="83"/>
        <end position="123"/>
    </location>
</feature>
<gene>
    <name evidence="10" type="primary">NCAS0C05540</name>
    <name evidence="10" type="ordered locus">NCAS_0C05540</name>
</gene>
<dbReference type="HOGENOM" id="CLU_125051_0_1_1"/>
<sequence>MSDIIEPVETDIAKTRGATVSGRSWKVEKQPFRAKSRVVKNKKLTSWELKKQKRLEDKQFKDRIKALKEEKEEERKKKIEALKERREKQEEKERYERLAAKMHAKKVERMRKREKRNKALKER</sequence>
<dbReference type="InterPro" id="IPR005579">
    <property type="entry name" value="Cgr1-like"/>
</dbReference>
<dbReference type="RefSeq" id="XP_003675908.1">
    <property type="nucleotide sequence ID" value="XM_003675860.1"/>
</dbReference>
<feature type="compositionally biased region" description="Basic residues" evidence="9">
    <location>
        <begin position="100"/>
        <end position="116"/>
    </location>
</feature>
<reference key="2">
    <citation type="submission" date="2011-08" db="EMBL/GenBank/DDBJ databases">
        <title>Genome sequence of Naumovozyma castellii.</title>
        <authorList>
            <person name="Gordon J.L."/>
            <person name="Armisen D."/>
            <person name="Proux-Wera E."/>
            <person name="OhEigeartaigh S.S."/>
            <person name="Byrne K.P."/>
            <person name="Wolfe K.H."/>
        </authorList>
    </citation>
    <scope>NUCLEOTIDE SEQUENCE</scope>
    <source>
        <strain>Type strain:CBS 4309</strain>
    </source>
</reference>
<evidence type="ECO:0000256" key="1">
    <source>
        <dbReference type="ARBA" id="ARBA00004090"/>
    </source>
</evidence>
<proteinExistence type="inferred from homology"/>
<protein>
    <recommendedName>
        <fullName evidence="8">rRNA-processing protein</fullName>
    </recommendedName>
</protein>
<dbReference type="GO" id="GO:0005730">
    <property type="term" value="C:nucleolus"/>
    <property type="evidence" value="ECO:0007669"/>
    <property type="project" value="UniProtKB-SubCell"/>
</dbReference>
<evidence type="ECO:0000256" key="2">
    <source>
        <dbReference type="ARBA" id="ARBA00004604"/>
    </source>
</evidence>
<evidence type="ECO:0000256" key="5">
    <source>
        <dbReference type="ARBA" id="ARBA00022552"/>
    </source>
</evidence>
<keyword evidence="11" id="KW-1185">Reference proteome</keyword>
<evidence type="ECO:0000256" key="4">
    <source>
        <dbReference type="ARBA" id="ARBA00022517"/>
    </source>
</evidence>
<name>G0VDI2_NAUCA</name>
<dbReference type="AlphaFoldDB" id="G0VDI2"/>
<keyword evidence="7 8" id="KW-0539">Nucleus</keyword>
<dbReference type="Proteomes" id="UP000001640">
    <property type="component" value="Chromosome 3"/>
</dbReference>